<evidence type="ECO:0000256" key="1">
    <source>
        <dbReference type="ARBA" id="ARBA00006135"/>
    </source>
</evidence>
<feature type="chain" id="PRO_5026134740" evidence="4">
    <location>
        <begin position="35"/>
        <end position="389"/>
    </location>
</feature>
<proteinExistence type="inferred from homology"/>
<dbReference type="EMBL" id="VUNR01000019">
    <property type="protein sequence ID" value="MSU09247.1"/>
    <property type="molecule type" value="Genomic_DNA"/>
</dbReference>
<evidence type="ECO:0000313" key="5">
    <source>
        <dbReference type="EMBL" id="MSU09247.1"/>
    </source>
</evidence>
<dbReference type="GeneID" id="96779185"/>
<protein>
    <submittedName>
        <fullName evidence="5">Conjugal transfer protein TrbG</fullName>
    </submittedName>
</protein>
<sequence>MSKFNKITIIRRFRKVTISALLIGCSVAYTPAFAADSADDIDSMIQSQQQILAQLTQKKSEKNSKEILNKIDFLEKKINAANSSQAVADLSAQVMDLRAKLEDTIETQERMMSLLEKLEQERKDEAAARKVVAAQARDLGDNYREYGSPATRNYLVNPGGQGSDVSYTQDAINSQGNSTMVFSYSPNQMYKIYCRRGFITDLAFKKGETISYVGGGDTASWSISKTNVDGVEHLLVKPVVETGTTNFFIATDRHTYQVIVNSSDWYNPMVKWVYGEEAIQENLLNKAKEERVVTGTVNAANLTEMDFDYEISGKGNKPVMVFSDGEKTYLKFDKMNKKQVPIFVRSKNRKEMSLVNYTIKDKYMIIEKTFDIAQIRESDSDIITIKHKD</sequence>
<dbReference type="Gene3D" id="2.60.40.2500">
    <property type="match status" value="1"/>
</dbReference>
<dbReference type="InterPro" id="IPR010258">
    <property type="entry name" value="Conjugal_tfr_TrbG/VirB9/CagX"/>
</dbReference>
<dbReference type="Pfam" id="PF03524">
    <property type="entry name" value="CagX"/>
    <property type="match status" value="1"/>
</dbReference>
<name>A0A6I2UEU4_9FIRM</name>
<accession>A0A6I2UEU4</accession>
<keyword evidence="2 4" id="KW-0732">Signal</keyword>
<dbReference type="InterPro" id="IPR038161">
    <property type="entry name" value="VirB9/CagX/TrbG_C_sf"/>
</dbReference>
<organism evidence="5 6">
    <name type="scientific">Anaerovibrio slackiae</name>
    <dbReference type="NCBI Taxonomy" id="2652309"/>
    <lineage>
        <taxon>Bacteria</taxon>
        <taxon>Bacillati</taxon>
        <taxon>Bacillota</taxon>
        <taxon>Negativicutes</taxon>
        <taxon>Selenomonadales</taxon>
        <taxon>Selenomonadaceae</taxon>
        <taxon>Anaerovibrio</taxon>
    </lineage>
</organism>
<keyword evidence="6" id="KW-1185">Reference proteome</keyword>
<dbReference type="Proteomes" id="UP000433181">
    <property type="component" value="Unassembled WGS sequence"/>
</dbReference>
<feature type="signal peptide" evidence="4">
    <location>
        <begin position="1"/>
        <end position="34"/>
    </location>
</feature>
<keyword evidence="3" id="KW-0175">Coiled coil</keyword>
<gene>
    <name evidence="5" type="ORF">FYJ84_09645</name>
</gene>
<reference evidence="5 6" key="1">
    <citation type="submission" date="2019-08" db="EMBL/GenBank/DDBJ databases">
        <title>In-depth cultivation of the pig gut microbiome towards novel bacterial diversity and tailored functional studies.</title>
        <authorList>
            <person name="Wylensek D."/>
            <person name="Hitch T.C.A."/>
            <person name="Clavel T."/>
        </authorList>
    </citation>
    <scope>NUCLEOTIDE SEQUENCE [LARGE SCALE GENOMIC DNA]</scope>
    <source>
        <strain evidence="5 6">WCA-693-APC-5D-A</strain>
    </source>
</reference>
<comment type="similarity">
    <text evidence="1">Belongs to the TrbG/VirB9 family.</text>
</comment>
<dbReference type="CDD" id="cd06911">
    <property type="entry name" value="VirB9_CagX_TrbG"/>
    <property type="match status" value="1"/>
</dbReference>
<evidence type="ECO:0000256" key="4">
    <source>
        <dbReference type="SAM" id="SignalP"/>
    </source>
</evidence>
<dbReference type="InterPro" id="IPR033645">
    <property type="entry name" value="VirB9/CagX/TrbG_C"/>
</dbReference>
<dbReference type="AlphaFoldDB" id="A0A6I2UEU4"/>
<evidence type="ECO:0000256" key="2">
    <source>
        <dbReference type="ARBA" id="ARBA00022729"/>
    </source>
</evidence>
<comment type="caution">
    <text evidence="5">The sequence shown here is derived from an EMBL/GenBank/DDBJ whole genome shotgun (WGS) entry which is preliminary data.</text>
</comment>
<evidence type="ECO:0000256" key="3">
    <source>
        <dbReference type="SAM" id="Coils"/>
    </source>
</evidence>
<dbReference type="RefSeq" id="WP_154407419.1">
    <property type="nucleotide sequence ID" value="NZ_VUNR01000019.1"/>
</dbReference>
<feature type="coiled-coil region" evidence="3">
    <location>
        <begin position="45"/>
        <end position="135"/>
    </location>
</feature>
<evidence type="ECO:0000313" key="6">
    <source>
        <dbReference type="Proteomes" id="UP000433181"/>
    </source>
</evidence>